<dbReference type="Proteomes" id="UP000299102">
    <property type="component" value="Unassembled WGS sequence"/>
</dbReference>
<accession>A0A4C2A0B2</accession>
<sequence length="71" mass="8072">MIVGIAWIDFVIPPEGVYALLISVLCMSFGRVRNGPPPPRIKRGRDHKDANKGFTREHRGRYARVRRILSG</sequence>
<dbReference type="EMBL" id="BGZK01002406">
    <property type="protein sequence ID" value="GBP93690.1"/>
    <property type="molecule type" value="Genomic_DNA"/>
</dbReference>
<comment type="caution">
    <text evidence="2">The sequence shown here is derived from an EMBL/GenBank/DDBJ whole genome shotgun (WGS) entry which is preliminary data.</text>
</comment>
<gene>
    <name evidence="2" type="ORF">EVAR_98935_1</name>
</gene>
<reference evidence="2 3" key="1">
    <citation type="journal article" date="2019" name="Commun. Biol.">
        <title>The bagworm genome reveals a unique fibroin gene that provides high tensile strength.</title>
        <authorList>
            <person name="Kono N."/>
            <person name="Nakamura H."/>
            <person name="Ohtoshi R."/>
            <person name="Tomita M."/>
            <person name="Numata K."/>
            <person name="Arakawa K."/>
        </authorList>
    </citation>
    <scope>NUCLEOTIDE SEQUENCE [LARGE SCALE GENOMIC DNA]</scope>
</reference>
<keyword evidence="1" id="KW-1133">Transmembrane helix</keyword>
<evidence type="ECO:0000313" key="2">
    <source>
        <dbReference type="EMBL" id="GBP93690.1"/>
    </source>
</evidence>
<keyword evidence="1" id="KW-0812">Transmembrane</keyword>
<protein>
    <submittedName>
        <fullName evidence="2">Uncharacterized protein</fullName>
    </submittedName>
</protein>
<feature type="transmembrane region" description="Helical" evidence="1">
    <location>
        <begin position="16"/>
        <end position="33"/>
    </location>
</feature>
<proteinExistence type="predicted"/>
<evidence type="ECO:0000313" key="3">
    <source>
        <dbReference type="Proteomes" id="UP000299102"/>
    </source>
</evidence>
<keyword evidence="1" id="KW-0472">Membrane</keyword>
<dbReference type="AlphaFoldDB" id="A0A4C2A0B2"/>
<organism evidence="2 3">
    <name type="scientific">Eumeta variegata</name>
    <name type="common">Bagworm moth</name>
    <name type="synonym">Eumeta japonica</name>
    <dbReference type="NCBI Taxonomy" id="151549"/>
    <lineage>
        <taxon>Eukaryota</taxon>
        <taxon>Metazoa</taxon>
        <taxon>Ecdysozoa</taxon>
        <taxon>Arthropoda</taxon>
        <taxon>Hexapoda</taxon>
        <taxon>Insecta</taxon>
        <taxon>Pterygota</taxon>
        <taxon>Neoptera</taxon>
        <taxon>Endopterygota</taxon>
        <taxon>Lepidoptera</taxon>
        <taxon>Glossata</taxon>
        <taxon>Ditrysia</taxon>
        <taxon>Tineoidea</taxon>
        <taxon>Psychidae</taxon>
        <taxon>Oiketicinae</taxon>
        <taxon>Eumeta</taxon>
    </lineage>
</organism>
<keyword evidence="3" id="KW-1185">Reference proteome</keyword>
<evidence type="ECO:0000256" key="1">
    <source>
        <dbReference type="SAM" id="Phobius"/>
    </source>
</evidence>
<name>A0A4C2A0B2_EUMVA</name>